<dbReference type="PANTHER" id="PTHR48223">
    <property type="entry name" value="DEFECTIVE 2759, PUTATIVE ISOFORM 1-RELATED"/>
    <property type="match status" value="1"/>
</dbReference>
<comment type="caution">
    <text evidence="3">The sequence shown here is derived from an EMBL/GenBank/DDBJ whole genome shotgun (WGS) entry which is preliminary data.</text>
</comment>
<evidence type="ECO:0000256" key="2">
    <source>
        <dbReference type="SAM" id="Phobius"/>
    </source>
</evidence>
<evidence type="ECO:0000313" key="3">
    <source>
        <dbReference type="EMBL" id="CAA3021463.1"/>
    </source>
</evidence>
<accession>A0A8S0UTQ8</accession>
<dbReference type="Gramene" id="OE9A064618T1">
    <property type="protein sequence ID" value="OE9A064618C1"/>
    <property type="gene ID" value="OE9A064618"/>
</dbReference>
<keyword evidence="2" id="KW-0472">Membrane</keyword>
<reference evidence="3 4" key="1">
    <citation type="submission" date="2019-12" db="EMBL/GenBank/DDBJ databases">
        <authorList>
            <person name="Alioto T."/>
            <person name="Alioto T."/>
            <person name="Gomez Garrido J."/>
        </authorList>
    </citation>
    <scope>NUCLEOTIDE SEQUENCE [LARGE SCALE GENOMIC DNA]</scope>
</reference>
<feature type="transmembrane region" description="Helical" evidence="2">
    <location>
        <begin position="219"/>
        <end position="248"/>
    </location>
</feature>
<gene>
    <name evidence="3" type="ORF">OLEA9_A064618</name>
</gene>
<name>A0A8S0UTQ8_OLEEU</name>
<protein>
    <submittedName>
        <fullName evidence="3">Uncharacterized protein LOC111368100</fullName>
    </submittedName>
</protein>
<keyword evidence="4" id="KW-1185">Reference proteome</keyword>
<dbReference type="EMBL" id="CACTIH010009055">
    <property type="protein sequence ID" value="CAA3021463.1"/>
    <property type="molecule type" value="Genomic_DNA"/>
</dbReference>
<feature type="transmembrane region" description="Helical" evidence="2">
    <location>
        <begin position="260"/>
        <end position="283"/>
    </location>
</feature>
<proteinExistence type="predicted"/>
<dbReference type="AlphaFoldDB" id="A0A8S0UTQ8"/>
<evidence type="ECO:0000256" key="1">
    <source>
        <dbReference type="SAM" id="MobiDB-lite"/>
    </source>
</evidence>
<evidence type="ECO:0000313" key="4">
    <source>
        <dbReference type="Proteomes" id="UP000594638"/>
    </source>
</evidence>
<feature type="region of interest" description="Disordered" evidence="1">
    <location>
        <begin position="108"/>
        <end position="139"/>
    </location>
</feature>
<keyword evidence="2" id="KW-0812">Transmembrane</keyword>
<dbReference type="OrthoDB" id="748739at2759"/>
<dbReference type="PANTHER" id="PTHR48223:SF1">
    <property type="entry name" value="ABC TRANSMEMBRANE TYPE-1 DOMAIN-CONTAINING PROTEIN"/>
    <property type="match status" value="1"/>
</dbReference>
<organism evidence="3 4">
    <name type="scientific">Olea europaea subsp. europaea</name>
    <dbReference type="NCBI Taxonomy" id="158383"/>
    <lineage>
        <taxon>Eukaryota</taxon>
        <taxon>Viridiplantae</taxon>
        <taxon>Streptophyta</taxon>
        <taxon>Embryophyta</taxon>
        <taxon>Tracheophyta</taxon>
        <taxon>Spermatophyta</taxon>
        <taxon>Magnoliopsida</taxon>
        <taxon>eudicotyledons</taxon>
        <taxon>Gunneridae</taxon>
        <taxon>Pentapetalae</taxon>
        <taxon>asterids</taxon>
        <taxon>lamiids</taxon>
        <taxon>Lamiales</taxon>
        <taxon>Oleaceae</taxon>
        <taxon>Oleeae</taxon>
        <taxon>Olea</taxon>
    </lineage>
</organism>
<keyword evidence="2" id="KW-1133">Transmembrane helix</keyword>
<dbReference type="Proteomes" id="UP000594638">
    <property type="component" value="Unassembled WGS sequence"/>
</dbReference>
<sequence length="374" mass="42734">MYHYIILYSQFHQFYVLLSFLAPRGSVLQNGICNKSCFVQGSCSSFPSGRSSWSSGSKLKRFVPAHLEIKQKCSLFSLKYKSCFSTGAPLVLCPKAKLCKVSAFRGSNRDEESGHRVSGKKSPKNPVKVSYVQQESEESSAESSKVQNIVCVPYTSTADEKTAKLLAIQTLFKNWLMLLRTPAQNQPVDEILEEPSLAETPETRNAVQKQEKSETLKAIWCYFLGLDVTVKLPLLIFVPLYLAISLAYGAEVSKELTPLWVLGPLIVALYVTIFRGIFGLYVFSFKQTVKVIKNLPKYCLIAYNYLVCGKLKEDILAHTWKPLVDIKNMDYKEVTRRKLKDLRGWLMEKYLDYVESIWPYYCRMIRFLKRANLI</sequence>